<evidence type="ECO:0008006" key="4">
    <source>
        <dbReference type="Google" id="ProtNLM"/>
    </source>
</evidence>
<proteinExistence type="predicted"/>
<feature type="signal peptide" evidence="1">
    <location>
        <begin position="1"/>
        <end position="18"/>
    </location>
</feature>
<keyword evidence="1" id="KW-0732">Signal</keyword>
<sequence>MYLAMHKQWMFGSFLIFANSLFTARRAYAILAQQQDCEQRTGTLILDTGERVQWTNSALPYRRQPDAQVFGGPR</sequence>
<dbReference type="RefSeq" id="WP_338436353.1">
    <property type="nucleotide sequence ID" value="NZ_JAUYVH010000003.1"/>
</dbReference>
<reference evidence="2 3" key="1">
    <citation type="submission" date="2023-08" db="EMBL/GenBank/DDBJ databases">
        <title>Oxalobacteraceae gen .nov., isolated from river sludge outside the plant.</title>
        <authorList>
            <person name="Zhao S.Y."/>
        </authorList>
    </citation>
    <scope>NUCLEOTIDE SEQUENCE [LARGE SCALE GENOMIC DNA]</scope>
    <source>
        <strain evidence="2 3">R-40</strain>
    </source>
</reference>
<protein>
    <recommendedName>
        <fullName evidence="4">Secreted protein</fullName>
    </recommendedName>
</protein>
<accession>A0ABU1BN46</accession>
<keyword evidence="3" id="KW-1185">Reference proteome</keyword>
<evidence type="ECO:0000313" key="2">
    <source>
        <dbReference type="EMBL" id="MDQ9170432.1"/>
    </source>
</evidence>
<dbReference type="EMBL" id="JAUYVH010000003">
    <property type="protein sequence ID" value="MDQ9170432.1"/>
    <property type="molecule type" value="Genomic_DNA"/>
</dbReference>
<evidence type="ECO:0000256" key="1">
    <source>
        <dbReference type="SAM" id="SignalP"/>
    </source>
</evidence>
<dbReference type="Proteomes" id="UP001225596">
    <property type="component" value="Unassembled WGS sequence"/>
</dbReference>
<gene>
    <name evidence="2" type="ORF">Q8A64_08410</name>
</gene>
<comment type="caution">
    <text evidence="2">The sequence shown here is derived from an EMBL/GenBank/DDBJ whole genome shotgun (WGS) entry which is preliminary data.</text>
</comment>
<feature type="chain" id="PRO_5047375195" description="Secreted protein" evidence="1">
    <location>
        <begin position="19"/>
        <end position="74"/>
    </location>
</feature>
<evidence type="ECO:0000313" key="3">
    <source>
        <dbReference type="Proteomes" id="UP001225596"/>
    </source>
</evidence>
<name>A0ABU1BN46_9BURK</name>
<organism evidence="2 3">
    <name type="scientific">Keguizhuia sedimenti</name>
    <dbReference type="NCBI Taxonomy" id="3064264"/>
    <lineage>
        <taxon>Bacteria</taxon>
        <taxon>Pseudomonadati</taxon>
        <taxon>Pseudomonadota</taxon>
        <taxon>Betaproteobacteria</taxon>
        <taxon>Burkholderiales</taxon>
        <taxon>Oxalobacteraceae</taxon>
        <taxon>Keguizhuia</taxon>
    </lineage>
</organism>